<dbReference type="Gene3D" id="3.30.56.10">
    <property type="match status" value="1"/>
</dbReference>
<evidence type="ECO:0000313" key="2">
    <source>
        <dbReference type="EMBL" id="KAJ1253786.1"/>
    </source>
</evidence>
<proteinExistence type="predicted"/>
<reference evidence="2 3" key="1">
    <citation type="submission" date="2022-10" db="EMBL/GenBank/DDBJ databases">
        <title>WGS assembly of Paspalum vaginatum 540-79.</title>
        <authorList>
            <person name="Sun G."/>
            <person name="Wase N."/>
            <person name="Shu S."/>
            <person name="Jenkins J."/>
            <person name="Zhou B."/>
            <person name="Torres-Rodriguez J."/>
            <person name="Chen C."/>
            <person name="Sandor L."/>
            <person name="Plott C."/>
            <person name="Yoshinga Y."/>
            <person name="Daum C."/>
            <person name="Qi P."/>
            <person name="Barry K."/>
            <person name="Lipzen A."/>
            <person name="Berry L."/>
            <person name="Pedersen C."/>
            <person name="Gottilla T."/>
            <person name="Foltz A."/>
            <person name="Yu H."/>
            <person name="O'Malley R."/>
            <person name="Zhang C."/>
            <person name="Devos K."/>
            <person name="Sigmon B."/>
            <person name="Yu B."/>
            <person name="Obata T."/>
            <person name="Schmutz J."/>
            <person name="Schnable J."/>
        </authorList>
    </citation>
    <scope>NUCLEOTIDE SEQUENCE [LARGE SCALE GENOMIC DNA]</scope>
    <source>
        <strain evidence="3">cv. 540-79</strain>
    </source>
</reference>
<dbReference type="EMBL" id="MU630691">
    <property type="protein sequence ID" value="KAJ1253786.1"/>
    <property type="molecule type" value="Genomic_DNA"/>
</dbReference>
<evidence type="ECO:0000259" key="1">
    <source>
        <dbReference type="Pfam" id="PF18262"/>
    </source>
</evidence>
<gene>
    <name evidence="2" type="ORF">BS78_K186600</name>
</gene>
<accession>A0A9W7X860</accession>
<dbReference type="AlphaFoldDB" id="A0A9W7X860"/>
<dbReference type="Proteomes" id="UP001164776">
    <property type="component" value="Unassembled WGS sequence"/>
</dbReference>
<dbReference type="InterPro" id="IPR040659">
    <property type="entry name" value="PhetRS_B1"/>
</dbReference>
<feature type="domain" description="Phenylalanine--tRNA ligase beta subunit B1" evidence="1">
    <location>
        <begin position="1"/>
        <end position="43"/>
    </location>
</feature>
<dbReference type="Pfam" id="PF18262">
    <property type="entry name" value="PhetRS_B1"/>
    <property type="match status" value="1"/>
</dbReference>
<sequence length="72" mass="8137">MPTVSVGCDWHFAAHGRTYTQEEFEALCFEFGIELDDVTGMKGKRSPPRTPPELMEEIVAMILVRLPVNTKL</sequence>
<evidence type="ECO:0000313" key="3">
    <source>
        <dbReference type="Proteomes" id="UP001164776"/>
    </source>
</evidence>
<protein>
    <recommendedName>
        <fullName evidence="1">Phenylalanine--tRNA ligase beta subunit B1 domain-containing protein</fullName>
    </recommendedName>
</protein>
<name>A0A9W7X860_9POAL</name>
<comment type="caution">
    <text evidence="2">The sequence shown here is derived from an EMBL/GenBank/DDBJ whole genome shotgun (WGS) entry which is preliminary data.</text>
</comment>
<dbReference type="OrthoDB" id="1697124at2759"/>
<organism evidence="2 3">
    <name type="scientific">Paspalum vaginatum</name>
    <name type="common">seashore paspalum</name>
    <dbReference type="NCBI Taxonomy" id="158149"/>
    <lineage>
        <taxon>Eukaryota</taxon>
        <taxon>Viridiplantae</taxon>
        <taxon>Streptophyta</taxon>
        <taxon>Embryophyta</taxon>
        <taxon>Tracheophyta</taxon>
        <taxon>Spermatophyta</taxon>
        <taxon>Magnoliopsida</taxon>
        <taxon>Liliopsida</taxon>
        <taxon>Poales</taxon>
        <taxon>Poaceae</taxon>
        <taxon>PACMAD clade</taxon>
        <taxon>Panicoideae</taxon>
        <taxon>Andropogonodae</taxon>
        <taxon>Paspaleae</taxon>
        <taxon>Paspalinae</taxon>
        <taxon>Paspalum</taxon>
    </lineage>
</organism>
<keyword evidence="3" id="KW-1185">Reference proteome</keyword>